<sequence>MSNNPEDQKLLTLAKATMFRSNSKSAAALRDNTGRTYVAIPVKSGEFEVDALLAVLVVAKASQITGIEAVVIAGEKPLDSSIAIIREQDSAAKLFVVTEADDLIAIE</sequence>
<evidence type="ECO:0000313" key="5">
    <source>
        <dbReference type="EMBL" id="CAB4887452.1"/>
    </source>
</evidence>
<evidence type="ECO:0000313" key="4">
    <source>
        <dbReference type="EMBL" id="CAB4837161.1"/>
    </source>
</evidence>
<dbReference type="EMBL" id="CAEZXD010000033">
    <property type="protein sequence ID" value="CAB4680477.1"/>
    <property type="molecule type" value="Genomic_DNA"/>
</dbReference>
<evidence type="ECO:0000313" key="6">
    <source>
        <dbReference type="EMBL" id="CAB4966053.1"/>
    </source>
</evidence>
<gene>
    <name evidence="1" type="ORF">UFOPK2343_01066</name>
    <name evidence="2" type="ORF">UFOPK2652_00823</name>
    <name evidence="3" type="ORF">UFOPK3128_01003</name>
    <name evidence="4" type="ORF">UFOPK3227_00171</name>
    <name evidence="5" type="ORF">UFOPK3511_00031</name>
    <name evidence="6" type="ORF">UFOPK3880_00930</name>
    <name evidence="7" type="ORF">UFOPK4146_00993</name>
</gene>
<dbReference type="EMBL" id="CAEZYD010000010">
    <property type="protein sequence ID" value="CAB4711451.1"/>
    <property type="molecule type" value="Genomic_DNA"/>
</dbReference>
<evidence type="ECO:0000313" key="7">
    <source>
        <dbReference type="EMBL" id="CAB5031221.1"/>
    </source>
</evidence>
<evidence type="ECO:0000313" key="3">
    <source>
        <dbReference type="EMBL" id="CAB4824005.1"/>
    </source>
</evidence>
<dbReference type="EMBL" id="CAFBNU010000009">
    <property type="protein sequence ID" value="CAB4966053.1"/>
    <property type="molecule type" value="Genomic_DNA"/>
</dbReference>
<evidence type="ECO:0000313" key="1">
    <source>
        <dbReference type="EMBL" id="CAB4680477.1"/>
    </source>
</evidence>
<dbReference type="AlphaFoldDB" id="A0A6J6N2Y3"/>
<dbReference type="EMBL" id="CAFBPT010000007">
    <property type="protein sequence ID" value="CAB5031221.1"/>
    <property type="molecule type" value="Genomic_DNA"/>
</dbReference>
<dbReference type="EMBL" id="CAFBMA010000001">
    <property type="protein sequence ID" value="CAB4887452.1"/>
    <property type="molecule type" value="Genomic_DNA"/>
</dbReference>
<evidence type="ECO:0000313" key="2">
    <source>
        <dbReference type="EMBL" id="CAB4711451.1"/>
    </source>
</evidence>
<reference evidence="1" key="1">
    <citation type="submission" date="2020-05" db="EMBL/GenBank/DDBJ databases">
        <authorList>
            <person name="Chiriac C."/>
            <person name="Salcher M."/>
            <person name="Ghai R."/>
            <person name="Kavagutti S V."/>
        </authorList>
    </citation>
    <scope>NUCLEOTIDE SEQUENCE</scope>
</reference>
<dbReference type="EMBL" id="CAFAAZ010000009">
    <property type="protein sequence ID" value="CAB4824005.1"/>
    <property type="molecule type" value="Genomic_DNA"/>
</dbReference>
<protein>
    <submittedName>
        <fullName evidence="1">Unannotated protein</fullName>
    </submittedName>
</protein>
<organism evidence="1">
    <name type="scientific">freshwater metagenome</name>
    <dbReference type="NCBI Taxonomy" id="449393"/>
    <lineage>
        <taxon>unclassified sequences</taxon>
        <taxon>metagenomes</taxon>
        <taxon>ecological metagenomes</taxon>
    </lineage>
</organism>
<name>A0A6J6N2Y3_9ZZZZ</name>
<accession>A0A6J6N2Y3</accession>
<dbReference type="EMBL" id="CAFAHD010000009">
    <property type="protein sequence ID" value="CAB4837161.1"/>
    <property type="molecule type" value="Genomic_DNA"/>
</dbReference>
<proteinExistence type="predicted"/>